<dbReference type="Pfam" id="PF00043">
    <property type="entry name" value="GST_C"/>
    <property type="match status" value="1"/>
</dbReference>
<dbReference type="InterPro" id="IPR040079">
    <property type="entry name" value="Glutathione_S-Trfase"/>
</dbReference>
<dbReference type="GO" id="GO:0006749">
    <property type="term" value="P:glutathione metabolic process"/>
    <property type="evidence" value="ECO:0007669"/>
    <property type="project" value="InterPro"/>
</dbReference>
<evidence type="ECO:0000256" key="3">
    <source>
        <dbReference type="ARBA" id="ARBA00022575"/>
    </source>
</evidence>
<reference evidence="9 10" key="1">
    <citation type="submission" date="2019-07" db="EMBL/GenBank/DDBJ databases">
        <title>WGS assembly of Gossypium mustelinum.</title>
        <authorList>
            <person name="Chen Z.J."/>
            <person name="Sreedasyam A."/>
            <person name="Ando A."/>
            <person name="Song Q."/>
            <person name="De L."/>
            <person name="Hulse-Kemp A."/>
            <person name="Ding M."/>
            <person name="Ye W."/>
            <person name="Kirkbride R."/>
            <person name="Jenkins J."/>
            <person name="Plott C."/>
            <person name="Lovell J."/>
            <person name="Lin Y.-M."/>
            <person name="Vaughn R."/>
            <person name="Liu B."/>
            <person name="Li W."/>
            <person name="Simpson S."/>
            <person name="Scheffler B."/>
            <person name="Saski C."/>
            <person name="Grover C."/>
            <person name="Hu G."/>
            <person name="Conover J."/>
            <person name="Carlson J."/>
            <person name="Shu S."/>
            <person name="Boston L."/>
            <person name="Williams M."/>
            <person name="Peterson D."/>
            <person name="Mcgee K."/>
            <person name="Jones D."/>
            <person name="Wendel J."/>
            <person name="Stelly D."/>
            <person name="Grimwood J."/>
            <person name="Schmutz J."/>
        </authorList>
    </citation>
    <scope>NUCLEOTIDE SEQUENCE [LARGE SCALE GENOMIC DNA]</scope>
    <source>
        <strain evidence="9">1408120.09</strain>
    </source>
</reference>
<dbReference type="EC" id="2.5.1.18" evidence="2"/>
<comment type="subcellular location">
    <subcellularLocation>
        <location evidence="1">Cytoplasm</location>
        <location evidence="1">Cytosol</location>
    </subcellularLocation>
</comment>
<dbReference type="InterPro" id="IPR004045">
    <property type="entry name" value="Glutathione_S-Trfase_N"/>
</dbReference>
<dbReference type="InterPro" id="IPR010987">
    <property type="entry name" value="Glutathione-S-Trfase_C-like"/>
</dbReference>
<evidence type="ECO:0000259" key="8">
    <source>
        <dbReference type="PROSITE" id="PS50405"/>
    </source>
</evidence>
<comment type="catalytic activity">
    <reaction evidence="6">
        <text>RX + glutathione = an S-substituted glutathione + a halide anion + H(+)</text>
        <dbReference type="Rhea" id="RHEA:16437"/>
        <dbReference type="ChEBI" id="CHEBI:15378"/>
        <dbReference type="ChEBI" id="CHEBI:16042"/>
        <dbReference type="ChEBI" id="CHEBI:17792"/>
        <dbReference type="ChEBI" id="CHEBI:57925"/>
        <dbReference type="ChEBI" id="CHEBI:90779"/>
        <dbReference type="EC" id="2.5.1.18"/>
    </reaction>
</comment>
<evidence type="ECO:0000313" key="9">
    <source>
        <dbReference type="EMBL" id="TYJ17561.1"/>
    </source>
</evidence>
<dbReference type="PROSITE" id="PS50404">
    <property type="entry name" value="GST_NTER"/>
    <property type="match status" value="1"/>
</dbReference>
<dbReference type="GO" id="GO:0004364">
    <property type="term" value="F:glutathione transferase activity"/>
    <property type="evidence" value="ECO:0007669"/>
    <property type="project" value="UniProtKB-EC"/>
</dbReference>
<dbReference type="EMBL" id="CM017644">
    <property type="protein sequence ID" value="TYJ17561.1"/>
    <property type="molecule type" value="Genomic_DNA"/>
</dbReference>
<feature type="domain" description="GST N-terminal" evidence="7">
    <location>
        <begin position="17"/>
        <end position="96"/>
    </location>
</feature>
<dbReference type="Proteomes" id="UP000323597">
    <property type="component" value="Chromosome A09"/>
</dbReference>
<dbReference type="PANTHER" id="PTHR11260">
    <property type="entry name" value="GLUTATHIONE S-TRANSFERASE, GST, SUPERFAMILY, GST DOMAIN CONTAINING"/>
    <property type="match status" value="1"/>
</dbReference>
<dbReference type="Gene3D" id="1.20.1050.10">
    <property type="match status" value="1"/>
</dbReference>
<dbReference type="AlphaFoldDB" id="A0A5D2XX95"/>
<evidence type="ECO:0000256" key="6">
    <source>
        <dbReference type="ARBA" id="ARBA00047960"/>
    </source>
</evidence>
<evidence type="ECO:0000256" key="5">
    <source>
        <dbReference type="ARBA" id="ARBA00025743"/>
    </source>
</evidence>
<dbReference type="InterPro" id="IPR036249">
    <property type="entry name" value="Thioredoxin-like_sf"/>
</dbReference>
<dbReference type="SUPFAM" id="SSF47616">
    <property type="entry name" value="GST C-terminal domain-like"/>
    <property type="match status" value="1"/>
</dbReference>
<name>A0A5D2XX95_GOSMU</name>
<comment type="similarity">
    <text evidence="5">Belongs to the GST superfamily. Tau family.</text>
</comment>
<evidence type="ECO:0000313" key="10">
    <source>
        <dbReference type="Proteomes" id="UP000323597"/>
    </source>
</evidence>
<keyword evidence="10" id="KW-1185">Reference proteome</keyword>
<dbReference type="InterPro" id="IPR045074">
    <property type="entry name" value="GST_C_Tau"/>
</dbReference>
<organism evidence="9 10">
    <name type="scientific">Gossypium mustelinum</name>
    <name type="common">Cotton</name>
    <name type="synonym">Gossypium caicoense</name>
    <dbReference type="NCBI Taxonomy" id="34275"/>
    <lineage>
        <taxon>Eukaryota</taxon>
        <taxon>Viridiplantae</taxon>
        <taxon>Streptophyta</taxon>
        <taxon>Embryophyta</taxon>
        <taxon>Tracheophyta</taxon>
        <taxon>Spermatophyta</taxon>
        <taxon>Magnoliopsida</taxon>
        <taxon>eudicotyledons</taxon>
        <taxon>Gunneridae</taxon>
        <taxon>Pentapetalae</taxon>
        <taxon>rosids</taxon>
        <taxon>malvids</taxon>
        <taxon>Malvales</taxon>
        <taxon>Malvaceae</taxon>
        <taxon>Malvoideae</taxon>
        <taxon>Gossypium</taxon>
    </lineage>
</organism>
<dbReference type="Gene3D" id="3.40.30.10">
    <property type="entry name" value="Glutaredoxin"/>
    <property type="match status" value="1"/>
</dbReference>
<evidence type="ECO:0000259" key="7">
    <source>
        <dbReference type="PROSITE" id="PS50404"/>
    </source>
</evidence>
<dbReference type="CDD" id="cd03185">
    <property type="entry name" value="GST_C_Tau"/>
    <property type="match status" value="1"/>
</dbReference>
<proteinExistence type="inferred from homology"/>
<dbReference type="PANTHER" id="PTHR11260:SF679">
    <property type="entry name" value="GLUTATHIONE TRANSFERASE"/>
    <property type="match status" value="1"/>
</dbReference>
<feature type="domain" description="GST C-terminal" evidence="8">
    <location>
        <begin position="101"/>
        <end position="224"/>
    </location>
</feature>
<dbReference type="SFLD" id="SFLDG00358">
    <property type="entry name" value="Main_(cytGST)"/>
    <property type="match status" value="1"/>
</dbReference>
<dbReference type="CDD" id="cd03058">
    <property type="entry name" value="GST_N_Tau"/>
    <property type="match status" value="1"/>
</dbReference>
<dbReference type="SFLD" id="SFLDS00019">
    <property type="entry name" value="Glutathione_Transferase_(cytos"/>
    <property type="match status" value="1"/>
</dbReference>
<dbReference type="GO" id="GO:0005829">
    <property type="term" value="C:cytosol"/>
    <property type="evidence" value="ECO:0007669"/>
    <property type="project" value="UniProtKB-SubCell"/>
</dbReference>
<keyword evidence="4" id="KW-0808">Transferase</keyword>
<evidence type="ECO:0000256" key="1">
    <source>
        <dbReference type="ARBA" id="ARBA00004514"/>
    </source>
</evidence>
<accession>A0A5D2XX95</accession>
<dbReference type="SFLD" id="SFLDG01152">
    <property type="entry name" value="Main.3:_Omega-_and_Tau-like"/>
    <property type="match status" value="1"/>
</dbReference>
<evidence type="ECO:0000256" key="2">
    <source>
        <dbReference type="ARBA" id="ARBA00012452"/>
    </source>
</evidence>
<dbReference type="InterPro" id="IPR004046">
    <property type="entry name" value="GST_C"/>
</dbReference>
<dbReference type="InterPro" id="IPR036282">
    <property type="entry name" value="Glutathione-S-Trfase_C_sf"/>
</dbReference>
<protein>
    <recommendedName>
        <fullName evidence="2">glutathione transferase</fullName>
        <ecNumber evidence="2">2.5.1.18</ecNumber>
    </recommendedName>
</protein>
<dbReference type="SUPFAM" id="SSF52833">
    <property type="entry name" value="Thioredoxin-like"/>
    <property type="match status" value="1"/>
</dbReference>
<evidence type="ECO:0000256" key="4">
    <source>
        <dbReference type="ARBA" id="ARBA00022679"/>
    </source>
</evidence>
<dbReference type="Pfam" id="PF02798">
    <property type="entry name" value="GST_N"/>
    <property type="match status" value="1"/>
</dbReference>
<dbReference type="GO" id="GO:0009407">
    <property type="term" value="P:toxin catabolic process"/>
    <property type="evidence" value="ECO:0007669"/>
    <property type="project" value="UniProtKB-ARBA"/>
</dbReference>
<dbReference type="FunFam" id="1.20.1050.10:FF:000012">
    <property type="entry name" value="Tau class glutathione S-transferase"/>
    <property type="match status" value="1"/>
</dbReference>
<keyword evidence="3" id="KW-0216">Detoxification</keyword>
<dbReference type="InterPro" id="IPR045073">
    <property type="entry name" value="Omega/Tau-like"/>
</dbReference>
<gene>
    <name evidence="9" type="ORF">E1A91_A09G060100v1</name>
</gene>
<dbReference type="PROSITE" id="PS50405">
    <property type="entry name" value="GST_CTER"/>
    <property type="match status" value="1"/>
</dbReference>
<dbReference type="FunFam" id="3.40.30.10:FF:000044">
    <property type="entry name" value="Glutathione S-transferase GSTU6"/>
    <property type="match status" value="1"/>
</dbReference>
<sequence length="235" mass="27749">MNPPEFFFLNEKLSHMAEVKLLGTWPSPFYYRVVWVLKLKGIAYEFIEEDLNNKGPLLLQHNPVHKKIPVLIHNGKSICESMIILEYIQEIWPQNPLLPTDPYDRAIARFWIKFAEDKLPAIWMVFRTSGEEQKKAIRDSLEMLETIEEHALGDKTFFRGDKIDLVDIAFGQLSQWLQMVEDTTNVKLLEASKFPRLQRWINNFKQVPIIKETLPDYQEMFAYFKSLREMLLSSK</sequence>